<dbReference type="InterPro" id="IPR000873">
    <property type="entry name" value="AMP-dep_synth/lig_dom"/>
</dbReference>
<reference evidence="5 6" key="1">
    <citation type="submission" date="2018-09" db="EMBL/GenBank/DDBJ databases">
        <title>The draft genome of Acinetobacter spp. strains.</title>
        <authorList>
            <person name="Qin J."/>
            <person name="Feng Y."/>
            <person name="Zong Z."/>
        </authorList>
    </citation>
    <scope>NUCLEOTIDE SEQUENCE [LARGE SCALE GENOMIC DNA]</scope>
    <source>
        <strain evidence="5 6">WCHAc060096</strain>
    </source>
</reference>
<dbReference type="Pfam" id="PF13193">
    <property type="entry name" value="AMP-binding_C"/>
    <property type="match status" value="1"/>
</dbReference>
<dbReference type="InterPro" id="IPR017621">
    <property type="entry name" value="Cyclohxane-COOH-CoA_Ligase"/>
</dbReference>
<dbReference type="InterPro" id="IPR045851">
    <property type="entry name" value="AMP-bd_C_sf"/>
</dbReference>
<feature type="domain" description="AMP-dependent synthetase/ligase" evidence="3">
    <location>
        <begin position="31"/>
        <end position="407"/>
    </location>
</feature>
<dbReference type="InterPro" id="IPR020845">
    <property type="entry name" value="AMP-binding_CS"/>
</dbReference>
<evidence type="ECO:0000259" key="4">
    <source>
        <dbReference type="Pfam" id="PF13193"/>
    </source>
</evidence>
<dbReference type="PANTHER" id="PTHR43201:SF5">
    <property type="entry name" value="MEDIUM-CHAIN ACYL-COA LIGASE ACSF2, MITOCHONDRIAL"/>
    <property type="match status" value="1"/>
</dbReference>
<keyword evidence="2 5" id="KW-0436">Ligase</keyword>
<dbReference type="RefSeq" id="WP_120371056.1">
    <property type="nucleotide sequence ID" value="NZ_RAXU01000020.1"/>
</dbReference>
<gene>
    <name evidence="5" type="primary">aliA</name>
    <name evidence="5" type="ORF">D7V21_13890</name>
</gene>
<dbReference type="AlphaFoldDB" id="A0A3A8E9P1"/>
<comment type="similarity">
    <text evidence="1">Belongs to the ATP-dependent AMP-binding enzyme family.</text>
</comment>
<dbReference type="Pfam" id="PF00501">
    <property type="entry name" value="AMP-binding"/>
    <property type="match status" value="1"/>
</dbReference>
<name>A0A3A8E9P1_9GAMM</name>
<dbReference type="Proteomes" id="UP000269001">
    <property type="component" value="Unassembled WGS sequence"/>
</dbReference>
<dbReference type="Gene3D" id="3.30.300.30">
    <property type="match status" value="1"/>
</dbReference>
<dbReference type="EMBL" id="RAXU01000020">
    <property type="protein sequence ID" value="RKG31557.1"/>
    <property type="molecule type" value="Genomic_DNA"/>
</dbReference>
<protein>
    <submittedName>
        <fullName evidence="5">Cyclohexanecarboxylate-CoA ligase</fullName>
    </submittedName>
</protein>
<proteinExistence type="inferred from homology"/>
<feature type="domain" description="AMP-binding enzyme C-terminal" evidence="4">
    <location>
        <begin position="456"/>
        <end position="533"/>
    </location>
</feature>
<evidence type="ECO:0000313" key="5">
    <source>
        <dbReference type="EMBL" id="RKG31557.1"/>
    </source>
</evidence>
<dbReference type="GO" id="GO:0031956">
    <property type="term" value="F:medium-chain fatty acid-CoA ligase activity"/>
    <property type="evidence" value="ECO:0007669"/>
    <property type="project" value="TreeGrafter"/>
</dbReference>
<comment type="caution">
    <text evidence="5">The sequence shown here is derived from an EMBL/GenBank/DDBJ whole genome shotgun (WGS) entry which is preliminary data.</text>
</comment>
<organism evidence="5 6">
    <name type="scientific">Acinetobacter guerrae</name>
    <dbReference type="NCBI Taxonomy" id="1843371"/>
    <lineage>
        <taxon>Bacteria</taxon>
        <taxon>Pseudomonadati</taxon>
        <taxon>Pseudomonadota</taxon>
        <taxon>Gammaproteobacteria</taxon>
        <taxon>Moraxellales</taxon>
        <taxon>Moraxellaceae</taxon>
        <taxon>Acinetobacter</taxon>
    </lineage>
</organism>
<evidence type="ECO:0000313" key="6">
    <source>
        <dbReference type="Proteomes" id="UP000269001"/>
    </source>
</evidence>
<evidence type="ECO:0000256" key="2">
    <source>
        <dbReference type="ARBA" id="ARBA00022598"/>
    </source>
</evidence>
<dbReference type="GO" id="GO:0006631">
    <property type="term" value="P:fatty acid metabolic process"/>
    <property type="evidence" value="ECO:0007669"/>
    <property type="project" value="TreeGrafter"/>
</dbReference>
<keyword evidence="6" id="KW-1185">Reference proteome</keyword>
<dbReference type="PROSITE" id="PS00455">
    <property type="entry name" value="AMP_BINDING"/>
    <property type="match status" value="1"/>
</dbReference>
<dbReference type="Gene3D" id="3.40.50.12780">
    <property type="entry name" value="N-terminal domain of ligase-like"/>
    <property type="match status" value="1"/>
</dbReference>
<accession>A0A3A8E9P1</accession>
<sequence>MEFDTVLIPSRRDKMLKSGLWYNKTILDSLDEAVKQFPDKIGLISFKTADQSETSFSYREILEISNKIALGLQALGVQKQDVVSCQLPNWWEFSLLYMACRRIGAVLNPLMPIFRERELEFMLKHAESKIFVVPQKFRNFDHERLANQLQAKIPSLNHIVVVNGESENSYQKLFIDHGLENNPQALDQLNNVHITADDVAQLIFTSGTTGEPKGVMHTANTLFANIIPYAQRLHLNEDDVILMASPMAHQTGFMYGLIMPVELKVKVVLQDMWDVEQAARLIEKHQVTFTMASTPFLNDLSNSDANVHVQLQSLKTFLCAGAPIPSPLVQKARESLGVKVISAWGMTECGAVTMTRPEDEDERSFNTDGLPLAGVDVKILDEEGEEKISNEAGRLVIRSCSGFAGYLKRPHLNDTDANGWFETGDLAYKDEQGYIRICGRNKDVIIRGGENIPVAEIESLLYQHPDIAIVALVAYADDRLGERACAVIKLKEHRVSIDLKEISDFLKQHNLAIQYIPERLEIWNEIPMTPSGKIQKFKLREMISTSMVSIT</sequence>
<dbReference type="InterPro" id="IPR042099">
    <property type="entry name" value="ANL_N_sf"/>
</dbReference>
<dbReference type="NCBIfam" id="TIGR03208">
    <property type="entry name" value="cyc_hxne_CoA_lg"/>
    <property type="match status" value="1"/>
</dbReference>
<evidence type="ECO:0000259" key="3">
    <source>
        <dbReference type="Pfam" id="PF00501"/>
    </source>
</evidence>
<dbReference type="InterPro" id="IPR025110">
    <property type="entry name" value="AMP-bd_C"/>
</dbReference>
<dbReference type="SUPFAM" id="SSF56801">
    <property type="entry name" value="Acetyl-CoA synthetase-like"/>
    <property type="match status" value="1"/>
</dbReference>
<dbReference type="PANTHER" id="PTHR43201">
    <property type="entry name" value="ACYL-COA SYNTHETASE"/>
    <property type="match status" value="1"/>
</dbReference>
<evidence type="ECO:0000256" key="1">
    <source>
        <dbReference type="ARBA" id="ARBA00006432"/>
    </source>
</evidence>